<dbReference type="PANTHER" id="PTHR43578">
    <property type="entry name" value="NADH-QUINONE OXIDOREDUCTASE SUBUNIT F"/>
    <property type="match status" value="1"/>
</dbReference>
<keyword evidence="8" id="KW-1185">Reference proteome</keyword>
<dbReference type="CDD" id="cd02980">
    <property type="entry name" value="TRX_Fd_family"/>
    <property type="match status" value="1"/>
</dbReference>
<evidence type="ECO:0000256" key="2">
    <source>
        <dbReference type="ARBA" id="ARBA00022485"/>
    </source>
</evidence>
<evidence type="ECO:0000313" key="8">
    <source>
        <dbReference type="Proteomes" id="UP000031433"/>
    </source>
</evidence>
<dbReference type="SUPFAM" id="SSF52833">
    <property type="entry name" value="Thioredoxin-like"/>
    <property type="match status" value="1"/>
</dbReference>
<dbReference type="Pfam" id="PF01257">
    <property type="entry name" value="2Fe-2S_thioredx"/>
    <property type="match status" value="1"/>
</dbReference>
<dbReference type="PANTHER" id="PTHR43578:SF3">
    <property type="entry name" value="NADH-QUINONE OXIDOREDUCTASE SUBUNIT F"/>
    <property type="match status" value="1"/>
</dbReference>
<dbReference type="GO" id="GO:0051539">
    <property type="term" value="F:4 iron, 4 sulfur cluster binding"/>
    <property type="evidence" value="ECO:0007669"/>
    <property type="project" value="UniProtKB-KW"/>
</dbReference>
<dbReference type="InterPro" id="IPR019575">
    <property type="entry name" value="Nuop51_4Fe4S-bd"/>
</dbReference>
<keyword evidence="4" id="KW-0408">Iron</keyword>
<dbReference type="GO" id="GO:0010181">
    <property type="term" value="F:FMN binding"/>
    <property type="evidence" value="ECO:0007669"/>
    <property type="project" value="InterPro"/>
</dbReference>
<dbReference type="GO" id="GO:0046872">
    <property type="term" value="F:metal ion binding"/>
    <property type="evidence" value="ECO:0007669"/>
    <property type="project" value="UniProtKB-KW"/>
</dbReference>
<dbReference type="InterPro" id="IPR037207">
    <property type="entry name" value="Nuop51_4Fe4S-bd_sf"/>
</dbReference>
<protein>
    <submittedName>
        <fullName evidence="7">NADH dehydrogenase</fullName>
    </submittedName>
</protein>
<dbReference type="Gene3D" id="3.40.50.11540">
    <property type="entry name" value="NADH-ubiquinone oxidoreductase 51kDa subunit"/>
    <property type="match status" value="1"/>
</dbReference>
<dbReference type="Gene3D" id="6.10.250.1450">
    <property type="match status" value="1"/>
</dbReference>
<keyword evidence="2" id="KW-0004">4Fe-4S</keyword>
<dbReference type="PROSITE" id="PS00645">
    <property type="entry name" value="COMPLEX1_51K_2"/>
    <property type="match status" value="1"/>
</dbReference>
<dbReference type="Gene3D" id="1.20.1440.230">
    <property type="entry name" value="NADH-ubiquinone oxidoreductase 51kDa subunit, iron-sulphur binding domain"/>
    <property type="match status" value="1"/>
</dbReference>
<dbReference type="InterPro" id="IPR001949">
    <property type="entry name" value="NADH-UbQ_OxRdtase_51kDa_CS"/>
</dbReference>
<evidence type="ECO:0000256" key="3">
    <source>
        <dbReference type="ARBA" id="ARBA00022723"/>
    </source>
</evidence>
<evidence type="ECO:0000256" key="1">
    <source>
        <dbReference type="ARBA" id="ARBA00007523"/>
    </source>
</evidence>
<comment type="caution">
    <text evidence="7">The sequence shown here is derived from an EMBL/GenBank/DDBJ whole genome shotgun (WGS) entry which is preliminary data.</text>
</comment>
<evidence type="ECO:0000256" key="4">
    <source>
        <dbReference type="ARBA" id="ARBA00023004"/>
    </source>
</evidence>
<dbReference type="Gene3D" id="3.10.20.600">
    <property type="match status" value="1"/>
</dbReference>
<dbReference type="EMBL" id="JXBL01000001">
    <property type="protein sequence ID" value="KIE41447.1"/>
    <property type="molecule type" value="Genomic_DNA"/>
</dbReference>
<accession>A0A0C1QLH0</accession>
<dbReference type="InterPro" id="IPR037225">
    <property type="entry name" value="Nuo51_FMN-bd_sf"/>
</dbReference>
<dbReference type="SUPFAM" id="SSF142019">
    <property type="entry name" value="Nqo1 FMN-binding domain-like"/>
    <property type="match status" value="1"/>
</dbReference>
<evidence type="ECO:0000256" key="5">
    <source>
        <dbReference type="ARBA" id="ARBA00023014"/>
    </source>
</evidence>
<reference evidence="7 8" key="1">
    <citation type="submission" date="2015-01" db="EMBL/GenBank/DDBJ databases">
        <title>Genome sequence of the anaerobic bacterium Geobacter soli GSS01, a dissimilatory Fe(III) reducer from soil.</title>
        <authorList>
            <person name="Yang G."/>
            <person name="Zhou S."/>
        </authorList>
    </citation>
    <scope>NUCLEOTIDE SEQUENCE [LARGE SCALE GENOMIC DNA]</scope>
    <source>
        <strain evidence="7 8">GSS01</strain>
    </source>
</reference>
<dbReference type="Gene3D" id="3.40.30.10">
    <property type="entry name" value="Glutaredoxin"/>
    <property type="match status" value="1"/>
</dbReference>
<comment type="similarity">
    <text evidence="1">Belongs to the complex I 51 kDa subunit family.</text>
</comment>
<dbReference type="InterPro" id="IPR036249">
    <property type="entry name" value="Thioredoxin-like_sf"/>
</dbReference>
<keyword evidence="3" id="KW-0479">Metal-binding</keyword>
<dbReference type="SUPFAM" id="SSF140490">
    <property type="entry name" value="Nqo1C-terminal domain-like"/>
    <property type="match status" value="1"/>
</dbReference>
<dbReference type="InterPro" id="IPR011538">
    <property type="entry name" value="Nuo51_FMN-bd"/>
</dbReference>
<dbReference type="Pfam" id="PF01512">
    <property type="entry name" value="Complex1_51K"/>
    <property type="match status" value="1"/>
</dbReference>
<organism evidence="7 8">
    <name type="scientific">Geobacter soli</name>
    <dbReference type="NCBI Taxonomy" id="1510391"/>
    <lineage>
        <taxon>Bacteria</taxon>
        <taxon>Pseudomonadati</taxon>
        <taxon>Thermodesulfobacteriota</taxon>
        <taxon>Desulfuromonadia</taxon>
        <taxon>Geobacterales</taxon>
        <taxon>Geobacteraceae</taxon>
        <taxon>Geobacter</taxon>
    </lineage>
</organism>
<sequence length="570" mass="61138">MNPADLHAMAREERARQEALRCRIMVCAGTPCLSAGALAVLDALRQAVAESRLDAEIEATGTGCMGPCSRGPLVKVAVQGKPETVYERVTPELGRQILYSVVKGRRPPTASPLPPDHPYFTRQMKIVLANCGSIDPERIEGYVAAGGYDALAHALHEMTPEDVCREISTSGLRGRGGAGYPAGVKWNLARKAPGERKYVVANGDEGDPGAYMDRSVMESDPHRILEGMAIAGYAVGADQGYIYVRGEYYLAGRRLEAAIRDAERKGLLGSRVLGSNFSFRIDIRTGAGAFVCGEETSLMASIMGRRGQPWHRPPYPAQRGLWGCPTLINNVETLATVPAIIGRGAAWYAGIGAARSPGTKVYALAGQVETAGLIEVPMGTTLREVVFDIGGGIPGGKRFKAAQSGGPSGGCIPAEHLDTPLDYESMERIGTIMGSGGLIIMDETSCMPDVASFFLDFCRDESCGKCIPCRVGSMEMHRLLQRITSGTALPDDLRRLEELCDLVGTTSLCGLGQTAPNPVVSTLRYFRHEYEAHIRERRCPADRCTMAVEQEPGPDGEALMHALGAPGEVR</sequence>
<name>A0A0C1QLH0_9BACT</name>
<evidence type="ECO:0000259" key="6">
    <source>
        <dbReference type="SMART" id="SM00928"/>
    </source>
</evidence>
<dbReference type="SUPFAM" id="SSF142984">
    <property type="entry name" value="Nqo1 middle domain-like"/>
    <property type="match status" value="1"/>
</dbReference>
<keyword evidence="5" id="KW-0411">Iron-sulfur</keyword>
<dbReference type="GO" id="GO:0008137">
    <property type="term" value="F:NADH dehydrogenase (ubiquinone) activity"/>
    <property type="evidence" value="ECO:0007669"/>
    <property type="project" value="InterPro"/>
</dbReference>
<evidence type="ECO:0000313" key="7">
    <source>
        <dbReference type="EMBL" id="KIE41447.1"/>
    </source>
</evidence>
<dbReference type="Pfam" id="PF10589">
    <property type="entry name" value="NADH_4Fe-4S"/>
    <property type="match status" value="1"/>
</dbReference>
<dbReference type="FunFam" id="3.40.50.11540:FF:000002">
    <property type="entry name" value="Putative oxidoreductase"/>
    <property type="match status" value="1"/>
</dbReference>
<gene>
    <name evidence="7" type="ORF">SE37_01765</name>
</gene>
<dbReference type="FunFam" id="1.20.1440.230:FF:000001">
    <property type="entry name" value="Mitochondrial NADH dehydrogenase flavoprotein 1"/>
    <property type="match status" value="1"/>
</dbReference>
<dbReference type="SMART" id="SM00928">
    <property type="entry name" value="NADH_4Fe-4S"/>
    <property type="match status" value="1"/>
</dbReference>
<dbReference type="RefSeq" id="WP_039643205.1">
    <property type="nucleotide sequence ID" value="NZ_JXBL01000001.1"/>
</dbReference>
<proteinExistence type="inferred from homology"/>
<feature type="domain" description="NADH-ubiquinone oxidoreductase 51kDa subunit iron-sulphur binding" evidence="6">
    <location>
        <begin position="448"/>
        <end position="493"/>
    </location>
</feature>
<dbReference type="Proteomes" id="UP000031433">
    <property type="component" value="Unassembled WGS sequence"/>
</dbReference>
<dbReference type="AlphaFoldDB" id="A0A0C1QLH0"/>